<reference evidence="1 2" key="1">
    <citation type="submission" date="2014-06" db="EMBL/GenBank/DDBJ databases">
        <authorList>
            <person name="Bishop-Lilly K.A."/>
            <person name="Broomall S.M."/>
            <person name="Chain P.S."/>
            <person name="Chertkov O."/>
            <person name="Coyne S.R."/>
            <person name="Daligault H.E."/>
            <person name="Davenport K.W."/>
            <person name="Erkkila T."/>
            <person name="Frey K.G."/>
            <person name="Gibbons H.S."/>
            <person name="Gu W."/>
            <person name="Jaissle J."/>
            <person name="Johnson S.L."/>
            <person name="Koroleva G.I."/>
            <person name="Ladner J.T."/>
            <person name="Lo C.-C."/>
            <person name="Minogue T.D."/>
            <person name="Munk C."/>
            <person name="Palacios G.F."/>
            <person name="Redden C.L."/>
            <person name="Rosenzweig C.N."/>
            <person name="Scholz M.B."/>
            <person name="Teshima H."/>
            <person name="Xu Y."/>
        </authorList>
    </citation>
    <scope>NUCLEOTIDE SEQUENCE [LARGE SCALE GENOMIC DNA]</scope>
    <source>
        <strain evidence="1 2">DWS 37UF10B-2</strain>
    </source>
</reference>
<dbReference type="Proteomes" id="UP000029575">
    <property type="component" value="Unassembled WGS sequence"/>
</dbReference>
<accession>A0AA89CGW4</accession>
<protein>
    <submittedName>
        <fullName evidence="1">SAF-like family protein</fullName>
    </submittedName>
</protein>
<evidence type="ECO:0000313" key="2">
    <source>
        <dbReference type="Proteomes" id="UP000029575"/>
    </source>
</evidence>
<evidence type="ECO:0000313" key="1">
    <source>
        <dbReference type="EMBL" id="KGB98469.1"/>
    </source>
</evidence>
<dbReference type="AlphaFoldDB" id="A0AA89CGW4"/>
<dbReference type="EMBL" id="JPGD01000005">
    <property type="protein sequence ID" value="KGB98469.1"/>
    <property type="molecule type" value="Genomic_DNA"/>
</dbReference>
<name>A0AA89CGW4_BURCE</name>
<proteinExistence type="predicted"/>
<comment type="caution">
    <text evidence="1">The sequence shown here is derived from an EMBL/GenBank/DDBJ whole genome shotgun (WGS) entry which is preliminary data.</text>
</comment>
<organism evidence="1 2">
    <name type="scientific">Burkholderia cepacia</name>
    <name type="common">Pseudomonas cepacia</name>
    <dbReference type="NCBI Taxonomy" id="292"/>
    <lineage>
        <taxon>Bacteria</taxon>
        <taxon>Pseudomonadati</taxon>
        <taxon>Pseudomonadota</taxon>
        <taxon>Betaproteobacteria</taxon>
        <taxon>Burkholderiales</taxon>
        <taxon>Burkholderiaceae</taxon>
        <taxon>Burkholderia</taxon>
        <taxon>Burkholderia cepacia complex</taxon>
    </lineage>
</organism>
<sequence>MQRLTLPMSSRPDRTVRCPAVAGFALGIALLTGTPATIAGIPTPPVEFHTAAYIDGTVVRLGDVADLSRLPVSWRARATEVVVARLRAHDTRVDISAARLAESARRQLPALTPWMSASEAQIVAIVSRKPVVVTGATSNAGAAHRADARCLMLTRDISRSAAVGIDDVRPFACPTDRTRLQALHYDRSAQLMRAPTNLAAGEIIADVARQRLARVKRGEPIEMVTRSGIVTVTRAGVARLDSAPGRPVMLIAGRDEAIIAPAAALQSR</sequence>
<gene>
    <name evidence="1" type="ORF">DM43_3085</name>
</gene>